<organism evidence="1 2">
    <name type="scientific">Brevibacterium linens</name>
    <dbReference type="NCBI Taxonomy" id="1703"/>
    <lineage>
        <taxon>Bacteria</taxon>
        <taxon>Bacillati</taxon>
        <taxon>Actinomycetota</taxon>
        <taxon>Actinomycetes</taxon>
        <taxon>Micrococcales</taxon>
        <taxon>Brevibacteriaceae</taxon>
        <taxon>Brevibacterium</taxon>
    </lineage>
</organism>
<protein>
    <submittedName>
        <fullName evidence="1">Uncharacterized protein</fullName>
    </submittedName>
</protein>
<dbReference type="PATRIC" id="fig|1703.6.peg.1613"/>
<keyword evidence="2" id="KW-1185">Reference proteome</keyword>
<evidence type="ECO:0000313" key="2">
    <source>
        <dbReference type="Proteomes" id="UP000031488"/>
    </source>
</evidence>
<name>A0A0B9ATT1_BRELN</name>
<dbReference type="EMBL" id="JTJZ01000018">
    <property type="protein sequence ID" value="KHS52748.1"/>
    <property type="molecule type" value="Genomic_DNA"/>
</dbReference>
<gene>
    <name evidence="1" type="ORF">AE0388_1731</name>
</gene>
<accession>A0A0B9ATT1</accession>
<comment type="caution">
    <text evidence="1">The sequence shown here is derived from an EMBL/GenBank/DDBJ whole genome shotgun (WGS) entry which is preliminary data.</text>
</comment>
<dbReference type="AlphaFoldDB" id="A0A0B9ATT1"/>
<sequence length="102" mass="11817">MNSYILLNNREASKYDLYLPGRLVAALHYNLDPAEHTMMFVYCEAIEKTEANKHCRELMRQATEHTRNRRLELTIPCPIARRALQEALAEVTSTDDLVPAER</sequence>
<dbReference type="Proteomes" id="UP000031488">
    <property type="component" value="Unassembled WGS sequence"/>
</dbReference>
<proteinExistence type="predicted"/>
<evidence type="ECO:0000313" key="1">
    <source>
        <dbReference type="EMBL" id="KHS52748.1"/>
    </source>
</evidence>
<reference evidence="1 2" key="1">
    <citation type="submission" date="2014-11" db="EMBL/GenBank/DDBJ databases">
        <title>Draft Genome Sequence of Brevibacterium linens AE038-8.</title>
        <authorList>
            <person name="Maizel D."/>
            <person name="Utturkar S.M."/>
            <person name="Brown S.D."/>
            <person name="Ferrero M."/>
            <person name="Rosen B.P."/>
        </authorList>
    </citation>
    <scope>NUCLEOTIDE SEQUENCE [LARGE SCALE GENOMIC DNA]</scope>
    <source>
        <strain evidence="1 2">AE038-8</strain>
    </source>
</reference>
<dbReference type="OrthoDB" id="4804165at2"/>